<keyword evidence="7" id="KW-1185">Reference proteome</keyword>
<dbReference type="EMBL" id="BONG01000034">
    <property type="protein sequence ID" value="GIF91635.1"/>
    <property type="molecule type" value="Genomic_DNA"/>
</dbReference>
<dbReference type="InterPro" id="IPR011761">
    <property type="entry name" value="ATP-grasp"/>
</dbReference>
<dbReference type="PROSITE" id="PS50975">
    <property type="entry name" value="ATP_GRASP"/>
    <property type="match status" value="1"/>
</dbReference>
<dbReference type="Pfam" id="PF18603">
    <property type="entry name" value="LAL_C2"/>
    <property type="match status" value="1"/>
</dbReference>
<dbReference type="GO" id="GO:0016874">
    <property type="term" value="F:ligase activity"/>
    <property type="evidence" value="ECO:0007669"/>
    <property type="project" value="UniProtKB-KW"/>
</dbReference>
<reference evidence="6 7" key="1">
    <citation type="submission" date="2021-01" db="EMBL/GenBank/DDBJ databases">
        <title>Whole genome shotgun sequence of Catellatospora chokoriensis NBRC 107358.</title>
        <authorList>
            <person name="Komaki H."/>
            <person name="Tamura T."/>
        </authorList>
    </citation>
    <scope>NUCLEOTIDE SEQUENCE [LARGE SCALE GENOMIC DNA]</scope>
    <source>
        <strain evidence="6 7">NBRC 107358</strain>
    </source>
</reference>
<dbReference type="GO" id="GO:0005524">
    <property type="term" value="F:ATP binding"/>
    <property type="evidence" value="ECO:0007669"/>
    <property type="project" value="UniProtKB-UniRule"/>
</dbReference>
<dbReference type="PANTHER" id="PTHR43585">
    <property type="entry name" value="FUMIPYRROLE BIOSYNTHESIS PROTEIN C"/>
    <property type="match status" value="1"/>
</dbReference>
<dbReference type="SUPFAM" id="SSF56059">
    <property type="entry name" value="Glutathione synthetase ATP-binding domain-like"/>
    <property type="match status" value="1"/>
</dbReference>
<evidence type="ECO:0000256" key="3">
    <source>
        <dbReference type="ARBA" id="ARBA00022840"/>
    </source>
</evidence>
<proteinExistence type="predicted"/>
<evidence type="ECO:0000256" key="2">
    <source>
        <dbReference type="ARBA" id="ARBA00022741"/>
    </source>
</evidence>
<protein>
    <recommendedName>
        <fullName evidence="5">ATP-grasp domain-containing protein</fullName>
    </recommendedName>
</protein>
<keyword evidence="1" id="KW-0436">Ligase</keyword>
<feature type="domain" description="ATP-grasp" evidence="5">
    <location>
        <begin position="110"/>
        <end position="301"/>
    </location>
</feature>
<keyword evidence="2 4" id="KW-0547">Nucleotide-binding</keyword>
<evidence type="ECO:0000256" key="1">
    <source>
        <dbReference type="ARBA" id="ARBA00022598"/>
    </source>
</evidence>
<dbReference type="InterPro" id="IPR052032">
    <property type="entry name" value="ATP-dep_AA_Ligase"/>
</dbReference>
<name>A0A8J3K6K9_9ACTN</name>
<evidence type="ECO:0000313" key="6">
    <source>
        <dbReference type="EMBL" id="GIF91635.1"/>
    </source>
</evidence>
<accession>A0A8J3K6K9</accession>
<dbReference type="RefSeq" id="WP_191840371.1">
    <property type="nucleotide sequence ID" value="NZ_BAAALB010000022.1"/>
</dbReference>
<evidence type="ECO:0000256" key="4">
    <source>
        <dbReference type="PROSITE-ProRule" id="PRU00409"/>
    </source>
</evidence>
<keyword evidence="3 4" id="KW-0067">ATP-binding</keyword>
<comment type="caution">
    <text evidence="6">The sequence shown here is derived from an EMBL/GenBank/DDBJ whole genome shotgun (WGS) entry which is preliminary data.</text>
</comment>
<dbReference type="AlphaFoldDB" id="A0A8J3K6K9"/>
<dbReference type="Proteomes" id="UP000619293">
    <property type="component" value="Unassembled WGS sequence"/>
</dbReference>
<dbReference type="InterPro" id="IPR040570">
    <property type="entry name" value="LAL_C2"/>
</dbReference>
<evidence type="ECO:0000259" key="5">
    <source>
        <dbReference type="PROSITE" id="PS50975"/>
    </source>
</evidence>
<dbReference type="PANTHER" id="PTHR43585:SF2">
    <property type="entry name" value="ATP-GRASP ENZYME FSQD"/>
    <property type="match status" value="1"/>
</dbReference>
<evidence type="ECO:0000313" key="7">
    <source>
        <dbReference type="Proteomes" id="UP000619293"/>
    </source>
</evidence>
<gene>
    <name evidence="6" type="ORF">Cch02nite_50790</name>
</gene>
<dbReference type="GO" id="GO:0046872">
    <property type="term" value="F:metal ion binding"/>
    <property type="evidence" value="ECO:0007669"/>
    <property type="project" value="InterPro"/>
</dbReference>
<sequence>MTAVLLVGWRPKAVAALRRLGAEVTCVFRPGDDDHATFGQRPHRSVRVADPGGAESVLAGLARQGLRPADFDVVCSQQEFTMVTAAAIGGDRSWMPLSTAMNLRDKQLQKRRIRQAGLRVADCWVVDDIRDLRVPAYPSVLKPLAGAGARDTVVLGGPAAADEARERLLDSRKRGPWLLERFMAGHEHAVDGVVRGGRVRHLAISRYQSNLIRMRDGAHMLYVAQDPAERPELYRQGWELAEAAMRALGHTDGVFHLEAFLDEDGFVFSECGGRVCGGKADVMAELKFGIDLHDEWARAVLRLPAGRQRPARAGSYAHGWLPLPAGRLVSAPGPEQIAERPGVREAHVWLAPGDRVVDPRTSSGAGLGAALLAGDTVADVERDFAELVTWVQQTSKVDQDA</sequence>
<organism evidence="6 7">
    <name type="scientific">Catellatospora chokoriensis</name>
    <dbReference type="NCBI Taxonomy" id="310353"/>
    <lineage>
        <taxon>Bacteria</taxon>
        <taxon>Bacillati</taxon>
        <taxon>Actinomycetota</taxon>
        <taxon>Actinomycetes</taxon>
        <taxon>Micromonosporales</taxon>
        <taxon>Micromonosporaceae</taxon>
        <taxon>Catellatospora</taxon>
    </lineage>
</organism>
<dbReference type="Gene3D" id="3.30.470.20">
    <property type="entry name" value="ATP-grasp fold, B domain"/>
    <property type="match status" value="1"/>
</dbReference>